<comment type="caution">
    <text evidence="2">The sequence shown here is derived from an EMBL/GenBank/DDBJ whole genome shotgun (WGS) entry which is preliminary data.</text>
</comment>
<keyword evidence="1" id="KW-0812">Transmembrane</keyword>
<evidence type="ECO:0008006" key="4">
    <source>
        <dbReference type="Google" id="ProtNLM"/>
    </source>
</evidence>
<keyword evidence="3" id="KW-1185">Reference proteome</keyword>
<dbReference type="Proteomes" id="UP001183414">
    <property type="component" value="Unassembled WGS sequence"/>
</dbReference>
<evidence type="ECO:0000313" key="3">
    <source>
        <dbReference type="Proteomes" id="UP001183414"/>
    </source>
</evidence>
<accession>A0ABU2NSH7</accession>
<gene>
    <name evidence="2" type="ORF">RM572_09200</name>
</gene>
<name>A0ABU2NSH7_9ACTN</name>
<feature type="transmembrane region" description="Helical" evidence="1">
    <location>
        <begin position="87"/>
        <end position="106"/>
    </location>
</feature>
<feature type="transmembrane region" description="Helical" evidence="1">
    <location>
        <begin position="33"/>
        <end position="52"/>
    </location>
</feature>
<protein>
    <recommendedName>
        <fullName evidence="4">Integral membrane protein</fullName>
    </recommendedName>
</protein>
<evidence type="ECO:0000256" key="1">
    <source>
        <dbReference type="SAM" id="Phobius"/>
    </source>
</evidence>
<reference evidence="3" key="1">
    <citation type="submission" date="2023-07" db="EMBL/GenBank/DDBJ databases">
        <title>30 novel species of actinomycetes from the DSMZ collection.</title>
        <authorList>
            <person name="Nouioui I."/>
        </authorList>
    </citation>
    <scope>NUCLEOTIDE SEQUENCE [LARGE SCALE GENOMIC DNA]</scope>
    <source>
        <strain evidence="3">DSM 42041</strain>
    </source>
</reference>
<keyword evidence="1" id="KW-0472">Membrane</keyword>
<dbReference type="RefSeq" id="WP_136183278.1">
    <property type="nucleotide sequence ID" value="NZ_JAVREQ010000006.1"/>
</dbReference>
<proteinExistence type="predicted"/>
<sequence>MAQAARTQQASHGHGLLGLLNTDGRTHPVENTLAAAALVLGAVALLTGLLTQFEVADLHLVASWVGIVGVVAAGWGQYVSATLGERFLLIIGLGASAFGLLLGFAYGGPFGGVLG</sequence>
<keyword evidence="1" id="KW-1133">Transmembrane helix</keyword>
<feature type="transmembrane region" description="Helical" evidence="1">
    <location>
        <begin position="58"/>
        <end position="75"/>
    </location>
</feature>
<evidence type="ECO:0000313" key="2">
    <source>
        <dbReference type="EMBL" id="MDT0378947.1"/>
    </source>
</evidence>
<dbReference type="EMBL" id="JAVREQ010000006">
    <property type="protein sequence ID" value="MDT0378947.1"/>
    <property type="molecule type" value="Genomic_DNA"/>
</dbReference>
<organism evidence="2 3">
    <name type="scientific">Streptomyces hazeniae</name>
    <dbReference type="NCBI Taxonomy" id="3075538"/>
    <lineage>
        <taxon>Bacteria</taxon>
        <taxon>Bacillati</taxon>
        <taxon>Actinomycetota</taxon>
        <taxon>Actinomycetes</taxon>
        <taxon>Kitasatosporales</taxon>
        <taxon>Streptomycetaceae</taxon>
        <taxon>Streptomyces</taxon>
    </lineage>
</organism>